<reference evidence="2" key="2">
    <citation type="journal article" date="2024" name="Plant">
        <title>Genomic evolution and insights into agronomic trait innovations of Sesamum species.</title>
        <authorList>
            <person name="Miao H."/>
            <person name="Wang L."/>
            <person name="Qu L."/>
            <person name="Liu H."/>
            <person name="Sun Y."/>
            <person name="Le M."/>
            <person name="Wang Q."/>
            <person name="Wei S."/>
            <person name="Zheng Y."/>
            <person name="Lin W."/>
            <person name="Duan Y."/>
            <person name="Cao H."/>
            <person name="Xiong S."/>
            <person name="Wang X."/>
            <person name="Wei L."/>
            <person name="Li C."/>
            <person name="Ma Q."/>
            <person name="Ju M."/>
            <person name="Zhao R."/>
            <person name="Li G."/>
            <person name="Mu C."/>
            <person name="Tian Q."/>
            <person name="Mei H."/>
            <person name="Zhang T."/>
            <person name="Gao T."/>
            <person name="Zhang H."/>
        </authorList>
    </citation>
    <scope>NUCLEOTIDE SEQUENCE</scope>
    <source>
        <strain evidence="2">G02</strain>
    </source>
</reference>
<dbReference type="EMBL" id="JACGWJ010000017">
    <property type="protein sequence ID" value="KAL0354657.1"/>
    <property type="molecule type" value="Genomic_DNA"/>
</dbReference>
<comment type="caution">
    <text evidence="2">The sequence shown here is derived from an EMBL/GenBank/DDBJ whole genome shotgun (WGS) entry which is preliminary data.</text>
</comment>
<proteinExistence type="predicted"/>
<gene>
    <name evidence="2" type="ORF">Sradi_3912600</name>
</gene>
<sequence>MTASDVTAVEGPVGSVTPPESTGKSKATTKSRWSPVIGAVVVADMLSARDGN</sequence>
<name>A0AAW2PI01_SESRA</name>
<evidence type="ECO:0000313" key="2">
    <source>
        <dbReference type="EMBL" id="KAL0354657.1"/>
    </source>
</evidence>
<dbReference type="AlphaFoldDB" id="A0AAW2PI01"/>
<feature type="compositionally biased region" description="Polar residues" evidence="1">
    <location>
        <begin position="18"/>
        <end position="31"/>
    </location>
</feature>
<reference evidence="2" key="1">
    <citation type="submission" date="2020-06" db="EMBL/GenBank/DDBJ databases">
        <authorList>
            <person name="Li T."/>
            <person name="Hu X."/>
            <person name="Zhang T."/>
            <person name="Song X."/>
            <person name="Zhang H."/>
            <person name="Dai N."/>
            <person name="Sheng W."/>
            <person name="Hou X."/>
            <person name="Wei L."/>
        </authorList>
    </citation>
    <scope>NUCLEOTIDE SEQUENCE</scope>
    <source>
        <strain evidence="2">G02</strain>
        <tissue evidence="2">Leaf</tissue>
    </source>
</reference>
<protein>
    <submittedName>
        <fullName evidence="2">Uncharacterized protein</fullName>
    </submittedName>
</protein>
<organism evidence="2">
    <name type="scientific">Sesamum radiatum</name>
    <name type="common">Black benniseed</name>
    <dbReference type="NCBI Taxonomy" id="300843"/>
    <lineage>
        <taxon>Eukaryota</taxon>
        <taxon>Viridiplantae</taxon>
        <taxon>Streptophyta</taxon>
        <taxon>Embryophyta</taxon>
        <taxon>Tracheophyta</taxon>
        <taxon>Spermatophyta</taxon>
        <taxon>Magnoliopsida</taxon>
        <taxon>eudicotyledons</taxon>
        <taxon>Gunneridae</taxon>
        <taxon>Pentapetalae</taxon>
        <taxon>asterids</taxon>
        <taxon>lamiids</taxon>
        <taxon>Lamiales</taxon>
        <taxon>Pedaliaceae</taxon>
        <taxon>Sesamum</taxon>
    </lineage>
</organism>
<feature type="region of interest" description="Disordered" evidence="1">
    <location>
        <begin position="1"/>
        <end position="31"/>
    </location>
</feature>
<evidence type="ECO:0000256" key="1">
    <source>
        <dbReference type="SAM" id="MobiDB-lite"/>
    </source>
</evidence>
<accession>A0AAW2PI01</accession>